<dbReference type="Pfam" id="PF03323">
    <property type="entry name" value="GerA"/>
    <property type="match status" value="1"/>
</dbReference>
<dbReference type="PANTHER" id="PTHR22550">
    <property type="entry name" value="SPORE GERMINATION PROTEIN"/>
    <property type="match status" value="1"/>
</dbReference>
<evidence type="ECO:0000313" key="5">
    <source>
        <dbReference type="EMBL" id="MCR6096838.1"/>
    </source>
</evidence>
<comment type="similarity">
    <text evidence="2">Belongs to the GerABKA family.</text>
</comment>
<name>A0A9Q4B1W8_SALAG</name>
<dbReference type="RefSeq" id="WP_257821326.1">
    <property type="nucleotide sequence ID" value="NZ_JABXYM010000001.1"/>
</dbReference>
<comment type="subcellular location">
    <subcellularLocation>
        <location evidence="1">Membrane</location>
        <topology evidence="1">Multi-pass membrane protein</topology>
    </subcellularLocation>
</comment>
<protein>
    <submittedName>
        <fullName evidence="5">Spore germination protein</fullName>
    </submittedName>
</protein>
<feature type="transmembrane region" description="Helical" evidence="4">
    <location>
        <begin position="296"/>
        <end position="319"/>
    </location>
</feature>
<dbReference type="AlphaFoldDB" id="A0A9Q4B1W8"/>
<dbReference type="InterPro" id="IPR050768">
    <property type="entry name" value="UPF0353/GerABKA_families"/>
</dbReference>
<feature type="transmembrane region" description="Helical" evidence="4">
    <location>
        <begin position="331"/>
        <end position="350"/>
    </location>
</feature>
<feature type="transmembrane region" description="Helical" evidence="4">
    <location>
        <begin position="385"/>
        <end position="404"/>
    </location>
</feature>
<dbReference type="PANTHER" id="PTHR22550:SF5">
    <property type="entry name" value="LEUCINE ZIPPER PROTEIN 4"/>
    <property type="match status" value="1"/>
</dbReference>
<reference evidence="5" key="1">
    <citation type="submission" date="2020-06" db="EMBL/GenBank/DDBJ databases">
        <title>Insight into the genomes of haloalkaliphilic bacilli from Kenyan soda lakes.</title>
        <authorList>
            <person name="Mwirichia R."/>
            <person name="Villamizar G.C."/>
            <person name="Poehlein A."/>
            <person name="Mugweru J."/>
            <person name="Kipnyargis A."/>
            <person name="Kiplimo D."/>
            <person name="Orwa P."/>
            <person name="Daniel R."/>
        </authorList>
    </citation>
    <scope>NUCLEOTIDE SEQUENCE</scope>
    <source>
        <strain evidence="5">B1096_S55</strain>
    </source>
</reference>
<keyword evidence="6" id="KW-1185">Reference proteome</keyword>
<evidence type="ECO:0000256" key="1">
    <source>
        <dbReference type="ARBA" id="ARBA00004141"/>
    </source>
</evidence>
<feature type="transmembrane region" description="Helical" evidence="4">
    <location>
        <begin position="416"/>
        <end position="441"/>
    </location>
</feature>
<sequence length="485" mass="55317">MKLFSWFHKNEEVKSNNFRMTTDTQPSFIVTTSAKKNSLYVKEALNETNELIIKHYHIVSYESCEVIYLDSLVSQEDQFDLNTYLAQITSRLTMLQLFNQLGAKRFYEASDIIQEILAGNTIVFVDSLPLCFCIKTSHFKQDNHHQSPVDHFVKEKTENIFQLRKHVSQAQLVIQHMNSDKNGSLTLVYRKGAADTQVLQEVKRRLSTLASTKALTTGIVEEHLEDFPFSPFPQFMKTDRLNPCISHLLKGRVVLLIEGDSQALILPMTFLAFYETHKTAINHCNKKKMLLPPLRLISFITSVTLPSFYIALVSFHFNLFPYILSSIVKEALFFVTYSPFLETFIVELLIDAIQEIGVLFPTPIGKIIVLAGGLVIGDLVISTDLISRIMLFVVALTACASFIVPNKEMTIAIRLLRFPMMIMATLFGFAGIIICLCIYWLHLSQLTSMGKPYFSFNTSAKLIHFFKKSTRSLYASREDVKKVKK</sequence>
<dbReference type="GO" id="GO:0009847">
    <property type="term" value="P:spore germination"/>
    <property type="evidence" value="ECO:0007669"/>
    <property type="project" value="InterPro"/>
</dbReference>
<organism evidence="5 6">
    <name type="scientific">Salipaludibacillus agaradhaerens</name>
    <name type="common">Bacillus agaradhaerens</name>
    <dbReference type="NCBI Taxonomy" id="76935"/>
    <lineage>
        <taxon>Bacteria</taxon>
        <taxon>Bacillati</taxon>
        <taxon>Bacillota</taxon>
        <taxon>Bacilli</taxon>
        <taxon>Bacillales</taxon>
        <taxon>Bacillaceae</taxon>
    </lineage>
</organism>
<proteinExistence type="inferred from homology"/>
<comment type="caution">
    <text evidence="5">The sequence shown here is derived from an EMBL/GenBank/DDBJ whole genome shotgun (WGS) entry which is preliminary data.</text>
</comment>
<feature type="transmembrane region" description="Helical" evidence="4">
    <location>
        <begin position="357"/>
        <end position="379"/>
    </location>
</feature>
<keyword evidence="4" id="KW-0812">Transmembrane</keyword>
<dbReference type="GO" id="GO:0016020">
    <property type="term" value="C:membrane"/>
    <property type="evidence" value="ECO:0007669"/>
    <property type="project" value="UniProtKB-SubCell"/>
</dbReference>
<dbReference type="EMBL" id="JABXYM010000001">
    <property type="protein sequence ID" value="MCR6096838.1"/>
    <property type="molecule type" value="Genomic_DNA"/>
</dbReference>
<dbReference type="Proteomes" id="UP001057753">
    <property type="component" value="Unassembled WGS sequence"/>
</dbReference>
<evidence type="ECO:0000256" key="4">
    <source>
        <dbReference type="SAM" id="Phobius"/>
    </source>
</evidence>
<keyword evidence="3 4" id="KW-0472">Membrane</keyword>
<evidence type="ECO:0000313" key="6">
    <source>
        <dbReference type="Proteomes" id="UP001057753"/>
    </source>
</evidence>
<gene>
    <name evidence="5" type="ORF">HXA33_09745</name>
</gene>
<keyword evidence="4" id="KW-1133">Transmembrane helix</keyword>
<evidence type="ECO:0000256" key="2">
    <source>
        <dbReference type="ARBA" id="ARBA00005278"/>
    </source>
</evidence>
<dbReference type="InterPro" id="IPR004995">
    <property type="entry name" value="Spore_Ger"/>
</dbReference>
<evidence type="ECO:0000256" key="3">
    <source>
        <dbReference type="ARBA" id="ARBA00023136"/>
    </source>
</evidence>
<accession>A0A9Q4B1W8</accession>